<dbReference type="STRING" id="1299998.AUL39_03405"/>
<evidence type="ECO:0000313" key="5">
    <source>
        <dbReference type="Proteomes" id="UP000054078"/>
    </source>
</evidence>
<gene>
    <name evidence="4" type="ORF">AUL39_03405</name>
</gene>
<keyword evidence="1 2" id="KW-0597">Phosphoprotein</keyword>
<reference evidence="4 5" key="1">
    <citation type="submission" date="2015-12" db="EMBL/GenBank/DDBJ databases">
        <title>Draft Genome Sequence of Olsenella scatoligenes SK9K4T; a Producer of 3-Methylindole- (skatole) and 4-Methylphenol- (p-cresol) Isolated from Pig Feces.</title>
        <authorList>
            <person name="Li X."/>
            <person name="Borg B."/>
            <person name="Canibe N."/>
        </authorList>
    </citation>
    <scope>NUCLEOTIDE SEQUENCE [LARGE SCALE GENOMIC DNA]</scope>
    <source>
        <strain evidence="4 5">SK9K4</strain>
    </source>
</reference>
<dbReference type="InterPro" id="IPR011006">
    <property type="entry name" value="CheY-like_superfamily"/>
</dbReference>
<sequence length="303" mass="33354">MEKILVVEDDAPSLILTTEVLKNYNYLVVSAVDGEEAIEVAERENPDLAILDVMLPGLNGFQVCERLRSMPQFRNMPILMLTVLNEDSHQLRAIEAGANGFLTKPFKHTELIMRIKALLSVSGNVSEMVSINTAISALLTALELRRPGSTMSSRRCANLAEHLATVSGVSDEVTKSLRRGVLLRDIGFIACNDEVALTDDHDPTSREHALLGLKIISGFGNEIVEAIVRFHHSTLNSSDYPSHLPPDVKKCVNIALVCNRFEELIYGSEPHSKKDALQIIQSETSDGIWPCEEVGLLTRLLAS</sequence>
<dbReference type="Gene3D" id="3.40.50.2300">
    <property type="match status" value="1"/>
</dbReference>
<evidence type="ECO:0000256" key="1">
    <source>
        <dbReference type="ARBA" id="ARBA00022553"/>
    </source>
</evidence>
<dbReference type="SMART" id="SM00448">
    <property type="entry name" value="REC"/>
    <property type="match status" value="1"/>
</dbReference>
<dbReference type="AlphaFoldDB" id="A0A100YX99"/>
<dbReference type="Proteomes" id="UP000054078">
    <property type="component" value="Unassembled WGS sequence"/>
</dbReference>
<comment type="caution">
    <text evidence="4">The sequence shown here is derived from an EMBL/GenBank/DDBJ whole genome shotgun (WGS) entry which is preliminary data.</text>
</comment>
<name>A0A100YX99_TRASO</name>
<dbReference type="SUPFAM" id="SSF109604">
    <property type="entry name" value="HD-domain/PDEase-like"/>
    <property type="match status" value="1"/>
</dbReference>
<dbReference type="OrthoDB" id="3197131at2"/>
<proteinExistence type="predicted"/>
<evidence type="ECO:0000313" key="4">
    <source>
        <dbReference type="EMBL" id="KUH59377.1"/>
    </source>
</evidence>
<dbReference type="PROSITE" id="PS50110">
    <property type="entry name" value="RESPONSE_REGULATORY"/>
    <property type="match status" value="1"/>
</dbReference>
<dbReference type="RefSeq" id="WP_059053614.1">
    <property type="nucleotide sequence ID" value="NZ_LOJF01000001.1"/>
</dbReference>
<feature type="modified residue" description="4-aspartylphosphate" evidence="2">
    <location>
        <position position="52"/>
    </location>
</feature>
<dbReference type="GO" id="GO:0000160">
    <property type="term" value="P:phosphorelay signal transduction system"/>
    <property type="evidence" value="ECO:0007669"/>
    <property type="project" value="InterPro"/>
</dbReference>
<keyword evidence="5" id="KW-1185">Reference proteome</keyword>
<accession>A0A100YX99</accession>
<dbReference type="EMBL" id="LOJF01000001">
    <property type="protein sequence ID" value="KUH59377.1"/>
    <property type="molecule type" value="Genomic_DNA"/>
</dbReference>
<feature type="domain" description="Response regulatory" evidence="3">
    <location>
        <begin position="3"/>
        <end position="119"/>
    </location>
</feature>
<organism evidence="4 5">
    <name type="scientific">Tractidigestivibacter scatoligenes</name>
    <name type="common">Olsenella scatoligenes</name>
    <dbReference type="NCBI Taxonomy" id="1299998"/>
    <lineage>
        <taxon>Bacteria</taxon>
        <taxon>Bacillati</taxon>
        <taxon>Actinomycetota</taxon>
        <taxon>Coriobacteriia</taxon>
        <taxon>Coriobacteriales</taxon>
        <taxon>Atopobiaceae</taxon>
        <taxon>Tractidigestivibacter</taxon>
    </lineage>
</organism>
<dbReference type="InterPro" id="IPR001789">
    <property type="entry name" value="Sig_transdc_resp-reg_receiver"/>
</dbReference>
<dbReference type="SUPFAM" id="SSF52172">
    <property type="entry name" value="CheY-like"/>
    <property type="match status" value="1"/>
</dbReference>
<dbReference type="InterPro" id="IPR050595">
    <property type="entry name" value="Bact_response_regulator"/>
</dbReference>
<dbReference type="PANTHER" id="PTHR44591:SF3">
    <property type="entry name" value="RESPONSE REGULATORY DOMAIN-CONTAINING PROTEIN"/>
    <property type="match status" value="1"/>
</dbReference>
<evidence type="ECO:0000256" key="2">
    <source>
        <dbReference type="PROSITE-ProRule" id="PRU00169"/>
    </source>
</evidence>
<dbReference type="Pfam" id="PF00072">
    <property type="entry name" value="Response_reg"/>
    <property type="match status" value="1"/>
</dbReference>
<dbReference type="Gene3D" id="1.10.3210.10">
    <property type="entry name" value="Hypothetical protein af1432"/>
    <property type="match status" value="1"/>
</dbReference>
<protein>
    <recommendedName>
        <fullName evidence="3">Response regulatory domain-containing protein</fullName>
    </recommendedName>
</protein>
<evidence type="ECO:0000259" key="3">
    <source>
        <dbReference type="PROSITE" id="PS50110"/>
    </source>
</evidence>
<dbReference type="PANTHER" id="PTHR44591">
    <property type="entry name" value="STRESS RESPONSE REGULATOR PROTEIN 1"/>
    <property type="match status" value="1"/>
</dbReference>